<dbReference type="EMBL" id="NHMM01000001">
    <property type="protein sequence ID" value="OUT23734.1"/>
    <property type="molecule type" value="Genomic_DNA"/>
</dbReference>
<gene>
    <name evidence="1" type="ORF">CAS74_000097</name>
</gene>
<protein>
    <submittedName>
        <fullName evidence="1">Uncharacterized protein</fullName>
    </submittedName>
</protein>
<organism evidence="1 2">
    <name type="scientific">Pichia kudriavzevii</name>
    <name type="common">Yeast</name>
    <name type="synonym">Issatchenkia orientalis</name>
    <dbReference type="NCBI Taxonomy" id="4909"/>
    <lineage>
        <taxon>Eukaryota</taxon>
        <taxon>Fungi</taxon>
        <taxon>Dikarya</taxon>
        <taxon>Ascomycota</taxon>
        <taxon>Saccharomycotina</taxon>
        <taxon>Pichiomycetes</taxon>
        <taxon>Pichiales</taxon>
        <taxon>Pichiaceae</taxon>
        <taxon>Pichia</taxon>
    </lineage>
</organism>
<reference evidence="1 2" key="1">
    <citation type="submission" date="2017-05" db="EMBL/GenBank/DDBJ databases">
        <title>The Genome Sequence of Candida krusei Ckrusei653.</title>
        <authorList>
            <person name="Cuomo C."/>
            <person name="Forche A."/>
            <person name="Young S."/>
            <person name="Abouelleil A."/>
            <person name="Cao P."/>
            <person name="Chapman S."/>
            <person name="Cusick C."/>
            <person name="Shea T."/>
            <person name="Nusbaum C."/>
            <person name="Birren B."/>
        </authorList>
    </citation>
    <scope>NUCLEOTIDE SEQUENCE [LARGE SCALE GENOMIC DNA]</scope>
    <source>
        <strain evidence="1 2">Ckrusei653</strain>
    </source>
</reference>
<name>A0A1Z8JT12_PICKU</name>
<sequence>MQFYAKLSTTELKVRFMITPARWYHRPLTFISHLAEMTTYVMFLPATKCCSPTTLRTQT</sequence>
<dbReference type="Proteomes" id="UP000195871">
    <property type="component" value="Unassembled WGS sequence"/>
</dbReference>
<proteinExistence type="predicted"/>
<dbReference type="AlphaFoldDB" id="A0A1Z8JT12"/>
<accession>A0A1Z8JT12</accession>
<evidence type="ECO:0000313" key="1">
    <source>
        <dbReference type="EMBL" id="OUT23734.1"/>
    </source>
</evidence>
<comment type="caution">
    <text evidence="1">The sequence shown here is derived from an EMBL/GenBank/DDBJ whole genome shotgun (WGS) entry which is preliminary data.</text>
</comment>
<evidence type="ECO:0000313" key="2">
    <source>
        <dbReference type="Proteomes" id="UP000195871"/>
    </source>
</evidence>